<evidence type="ECO:0000256" key="8">
    <source>
        <dbReference type="PROSITE-ProRule" id="PRU00555"/>
    </source>
</evidence>
<protein>
    <recommendedName>
        <fullName evidence="2 9">Lysophospholipase</fullName>
        <ecNumber evidence="2 9">3.1.1.5</ecNumber>
    </recommendedName>
</protein>
<dbReference type="GO" id="GO:0004623">
    <property type="term" value="F:phospholipase A2 activity"/>
    <property type="evidence" value="ECO:0007669"/>
    <property type="project" value="TreeGrafter"/>
</dbReference>
<dbReference type="InterPro" id="IPR016035">
    <property type="entry name" value="Acyl_Trfase/lysoPLipase"/>
</dbReference>
<dbReference type="PROSITE" id="PS51210">
    <property type="entry name" value="PLA2C"/>
    <property type="match status" value="1"/>
</dbReference>
<feature type="compositionally biased region" description="Low complexity" evidence="10">
    <location>
        <begin position="706"/>
        <end position="762"/>
    </location>
</feature>
<name>A0A9P6WEJ8_MAUEX</name>
<keyword evidence="7" id="KW-0325">Glycoprotein</keyword>
<evidence type="ECO:0000256" key="9">
    <source>
        <dbReference type="RuleBase" id="RU362103"/>
    </source>
</evidence>
<evidence type="ECO:0000313" key="13">
    <source>
        <dbReference type="Proteomes" id="UP000750334"/>
    </source>
</evidence>
<dbReference type="Pfam" id="PF01735">
    <property type="entry name" value="PLA2_B"/>
    <property type="match status" value="1"/>
</dbReference>
<dbReference type="PANTHER" id="PTHR10728:SF33">
    <property type="entry name" value="LYSOPHOSPHOLIPASE 1-RELATED"/>
    <property type="match status" value="1"/>
</dbReference>
<keyword evidence="4 8" id="KW-0378">Hydrolase</keyword>
<dbReference type="AlphaFoldDB" id="A0A9P6WEJ8"/>
<feature type="domain" description="PLA2c" evidence="11">
    <location>
        <begin position="33"/>
        <end position="579"/>
    </location>
</feature>
<comment type="similarity">
    <text evidence="1 9">Belongs to the lysophospholipase family.</text>
</comment>
<dbReference type="GO" id="GO:0005829">
    <property type="term" value="C:cytosol"/>
    <property type="evidence" value="ECO:0007669"/>
    <property type="project" value="TreeGrafter"/>
</dbReference>
<sequence length="810" mass="86857">MQMKDLAVVAFLSYLATVNAWSPTNSYTPGKVSCDSNINLIRKADGLAPEESEWLAKREGNTKEALKTFLDRATSKFSDNSIVDSIFSSTTPRVGFASCGGGYRAMFVDAGVVAAMDERTVGANENGLGGLLQGISYMAGSSGGSFFTTTVTYNNWTSVQEIIDQMKDGDHSIWDLSNSPTNPGGSDTEYTNEVFANITESIKLKNEAGFDVSLADAWGLAFGYYFFPSLPRGGYSYQWSDIQDADVFKNGEMPLLIEIAKVEKAGETSVDLSSTTIEMSPFEFGSWEPTINTFSNMKYLGTEVNNGSPVNAGECIAGFDNVDFLTSASTNVINTLNNNGGFYASMIQSFKTRFLPNVTTTGHIDVNIAAPNPFKGTSNYESDSSIVDNDQLYLVDGGIDGQVIPFTPLMRKERDLDLVIATDTTADTDDVWPFGSALVATYERQFMEIGKTDAFPYVPDTETIVNLGINKNPTFFGCNSSNLTDLAYVPPLVVYLPNRAYSYDTNVSTSVLTYTREQRLGMIRNGFEIATRNNFTDDPDFLGCMGCAVMRRKQEQIGLEWPSECQQCFQMYCWNGTISNSNTVSVPSSSVSSNSSTAVSTGISSATGASTENFSTIHIETSTTVTCHECEEAQATATVEVCDECEQGNTQVTATVECEECEEIATNGHHTTTTLTSMTTTTQICEECEEAQAQATATSPVTVSANVGSESTESSSNSSNDYSNNSNGSSNDSSNSSSNDSSNGSSNGSSGSNNTVNSSSSSKPILQVTTGVASAASQYGVIVNENNADSLVIKSFVTLIAIVGTVIELL</sequence>
<evidence type="ECO:0000313" key="12">
    <source>
        <dbReference type="EMBL" id="KAG0670199.1"/>
    </source>
</evidence>
<dbReference type="GO" id="GO:0005886">
    <property type="term" value="C:plasma membrane"/>
    <property type="evidence" value="ECO:0007669"/>
    <property type="project" value="TreeGrafter"/>
</dbReference>
<feature type="region of interest" description="Disordered" evidence="10">
    <location>
        <begin position="693"/>
        <end position="762"/>
    </location>
</feature>
<dbReference type="EMBL" id="PUHR01000026">
    <property type="protein sequence ID" value="KAG0670199.1"/>
    <property type="molecule type" value="Genomic_DNA"/>
</dbReference>
<reference evidence="12 13" key="1">
    <citation type="submission" date="2020-11" db="EMBL/GenBank/DDBJ databases">
        <title>Kefir isolates.</title>
        <authorList>
            <person name="Marcisauskas S."/>
            <person name="Kim Y."/>
            <person name="Blasche S."/>
        </authorList>
    </citation>
    <scope>NUCLEOTIDE SEQUENCE [LARGE SCALE GENOMIC DNA]</scope>
    <source>
        <strain evidence="12 13">OG2</strain>
    </source>
</reference>
<evidence type="ECO:0000256" key="2">
    <source>
        <dbReference type="ARBA" id="ARBA00013274"/>
    </source>
</evidence>
<dbReference type="Gene3D" id="3.40.1090.10">
    <property type="entry name" value="Cytosolic phospholipase A2 catalytic domain"/>
    <property type="match status" value="1"/>
</dbReference>
<comment type="caution">
    <text evidence="12">The sequence shown here is derived from an EMBL/GenBank/DDBJ whole genome shotgun (WGS) entry which is preliminary data.</text>
</comment>
<dbReference type="GO" id="GO:0004622">
    <property type="term" value="F:phosphatidylcholine lysophospholipase activity"/>
    <property type="evidence" value="ECO:0007669"/>
    <property type="project" value="UniProtKB-EC"/>
</dbReference>
<dbReference type="GO" id="GO:0046475">
    <property type="term" value="P:glycerophospholipid catabolic process"/>
    <property type="evidence" value="ECO:0007669"/>
    <property type="project" value="TreeGrafter"/>
</dbReference>
<proteinExistence type="inferred from homology"/>
<accession>A0A9P6WEJ8</accession>
<evidence type="ECO:0000256" key="3">
    <source>
        <dbReference type="ARBA" id="ARBA00022729"/>
    </source>
</evidence>
<dbReference type="SUPFAM" id="SSF52151">
    <property type="entry name" value="FabD/lysophospholipase-like"/>
    <property type="match status" value="1"/>
</dbReference>
<evidence type="ECO:0000256" key="1">
    <source>
        <dbReference type="ARBA" id="ARBA00008780"/>
    </source>
</evidence>
<evidence type="ECO:0000259" key="11">
    <source>
        <dbReference type="PROSITE" id="PS51210"/>
    </source>
</evidence>
<feature type="signal peptide" evidence="9">
    <location>
        <begin position="1"/>
        <end position="20"/>
    </location>
</feature>
<keyword evidence="5 8" id="KW-0442">Lipid degradation</keyword>
<gene>
    <name evidence="12" type="primary">PLB1_4</name>
    <name evidence="12" type="ORF">C6P45_002672</name>
</gene>
<evidence type="ECO:0000256" key="10">
    <source>
        <dbReference type="SAM" id="MobiDB-lite"/>
    </source>
</evidence>
<dbReference type="PANTHER" id="PTHR10728">
    <property type="entry name" value="CYTOSOLIC PHOSPHOLIPASE A2"/>
    <property type="match status" value="1"/>
</dbReference>
<dbReference type="OrthoDB" id="4084751at2759"/>
<organism evidence="12 13">
    <name type="scientific">Maudiozyma exigua</name>
    <name type="common">Yeast</name>
    <name type="synonym">Kazachstania exigua</name>
    <dbReference type="NCBI Taxonomy" id="34358"/>
    <lineage>
        <taxon>Eukaryota</taxon>
        <taxon>Fungi</taxon>
        <taxon>Dikarya</taxon>
        <taxon>Ascomycota</taxon>
        <taxon>Saccharomycotina</taxon>
        <taxon>Saccharomycetes</taxon>
        <taxon>Saccharomycetales</taxon>
        <taxon>Saccharomycetaceae</taxon>
        <taxon>Maudiozyma</taxon>
    </lineage>
</organism>
<evidence type="ECO:0000256" key="4">
    <source>
        <dbReference type="ARBA" id="ARBA00022801"/>
    </source>
</evidence>
<dbReference type="GO" id="GO:0005576">
    <property type="term" value="C:extracellular region"/>
    <property type="evidence" value="ECO:0007669"/>
    <property type="project" value="TreeGrafter"/>
</dbReference>
<dbReference type="InterPro" id="IPR002642">
    <property type="entry name" value="LysoPLipase_cat_dom"/>
</dbReference>
<evidence type="ECO:0000256" key="7">
    <source>
        <dbReference type="ARBA" id="ARBA00023180"/>
    </source>
</evidence>
<dbReference type="EC" id="3.1.1.5" evidence="2 9"/>
<dbReference type="FunFam" id="3.40.1090.10:FF:000010">
    <property type="entry name" value="Lysophospholipase"/>
    <property type="match status" value="1"/>
</dbReference>
<keyword evidence="13" id="KW-1185">Reference proteome</keyword>
<keyword evidence="3 9" id="KW-0732">Signal</keyword>
<dbReference type="Proteomes" id="UP000750334">
    <property type="component" value="Unassembled WGS sequence"/>
</dbReference>
<evidence type="ECO:0000256" key="5">
    <source>
        <dbReference type="ARBA" id="ARBA00022963"/>
    </source>
</evidence>
<dbReference type="GO" id="GO:0005783">
    <property type="term" value="C:endoplasmic reticulum"/>
    <property type="evidence" value="ECO:0007669"/>
    <property type="project" value="TreeGrafter"/>
</dbReference>
<evidence type="ECO:0000256" key="6">
    <source>
        <dbReference type="ARBA" id="ARBA00023098"/>
    </source>
</evidence>
<feature type="chain" id="PRO_5040535381" description="Lysophospholipase" evidence="9">
    <location>
        <begin position="21"/>
        <end position="810"/>
    </location>
</feature>
<comment type="catalytic activity">
    <reaction evidence="9">
        <text>a 1-acyl-sn-glycero-3-phosphocholine + H2O = sn-glycerol 3-phosphocholine + a fatty acid + H(+)</text>
        <dbReference type="Rhea" id="RHEA:15177"/>
        <dbReference type="ChEBI" id="CHEBI:15377"/>
        <dbReference type="ChEBI" id="CHEBI:15378"/>
        <dbReference type="ChEBI" id="CHEBI:16870"/>
        <dbReference type="ChEBI" id="CHEBI:28868"/>
        <dbReference type="ChEBI" id="CHEBI:58168"/>
        <dbReference type="EC" id="3.1.1.5"/>
    </reaction>
</comment>
<keyword evidence="6 8" id="KW-0443">Lipid metabolism</keyword>
<dbReference type="SMART" id="SM00022">
    <property type="entry name" value="PLAc"/>
    <property type="match status" value="1"/>
</dbReference>